<dbReference type="Proteomes" id="UP000188320">
    <property type="component" value="Unassembled WGS sequence"/>
</dbReference>
<reference evidence="2" key="1">
    <citation type="submission" date="2017-01" db="EMBL/GenBank/DDBJ databases">
        <authorList>
            <person name="Wang Y."/>
            <person name="White M."/>
            <person name="Kvist S."/>
            <person name="Moncalvo J.-M."/>
        </authorList>
    </citation>
    <scope>NUCLEOTIDE SEQUENCE [LARGE SCALE GENOMIC DNA]</scope>
    <source>
        <strain evidence="2">COL-18-3</strain>
    </source>
</reference>
<dbReference type="AlphaFoldDB" id="A0A1R1PIM2"/>
<name>A0A1R1PIM2_ZANCU</name>
<protein>
    <submittedName>
        <fullName evidence="1">Uncharacterized protein</fullName>
    </submittedName>
</protein>
<gene>
    <name evidence="1" type="ORF">AX774_g5725</name>
</gene>
<organism evidence="1 2">
    <name type="scientific">Zancudomyces culisetae</name>
    <name type="common">Gut fungus</name>
    <name type="synonym">Smittium culisetae</name>
    <dbReference type="NCBI Taxonomy" id="1213189"/>
    <lineage>
        <taxon>Eukaryota</taxon>
        <taxon>Fungi</taxon>
        <taxon>Fungi incertae sedis</taxon>
        <taxon>Zoopagomycota</taxon>
        <taxon>Kickxellomycotina</taxon>
        <taxon>Harpellomycetes</taxon>
        <taxon>Harpellales</taxon>
        <taxon>Legeriomycetaceae</taxon>
        <taxon>Zancudomyces</taxon>
    </lineage>
</organism>
<accession>A0A1R1PIM2</accession>
<proteinExistence type="predicted"/>
<evidence type="ECO:0000313" key="2">
    <source>
        <dbReference type="Proteomes" id="UP000188320"/>
    </source>
</evidence>
<keyword evidence="2" id="KW-1185">Reference proteome</keyword>
<sequence length="216" mass="23600">MGGTRSIRHEAPNKLHPISHQPCGCVLPVDGSSGIGNFQSHVPQDRPPVRSPRRKFICYSTEQEGSGVCQLVSGHSGVSDKRIPASLEILNIPVCVSLMELDPASHPEDQEIKTNNEPDYSLLEVCPVVLADPKSGKRLMNANKSWMLTAWRLSGHGITRKVLTIKPEPSSLVTTSCSTKRLVTLTFRTVSISHYQKIGLMALSGNIPQPSSTRRT</sequence>
<evidence type="ECO:0000313" key="1">
    <source>
        <dbReference type="EMBL" id="OMH80831.1"/>
    </source>
</evidence>
<dbReference type="EMBL" id="LSSK01001068">
    <property type="protein sequence ID" value="OMH80831.1"/>
    <property type="molecule type" value="Genomic_DNA"/>
</dbReference>
<comment type="caution">
    <text evidence="1">The sequence shown here is derived from an EMBL/GenBank/DDBJ whole genome shotgun (WGS) entry which is preliminary data.</text>
</comment>